<name>A0A7S2ZNQ9_9RHOD</name>
<feature type="domain" description="Glutamine amidotransferase" evidence="1">
    <location>
        <begin position="52"/>
        <end position="126"/>
    </location>
</feature>
<protein>
    <recommendedName>
        <fullName evidence="1">Glutamine amidotransferase domain-containing protein</fullName>
    </recommendedName>
</protein>
<organism evidence="2">
    <name type="scientific">Rhodosorus marinus</name>
    <dbReference type="NCBI Taxonomy" id="101924"/>
    <lineage>
        <taxon>Eukaryota</taxon>
        <taxon>Rhodophyta</taxon>
        <taxon>Stylonematophyceae</taxon>
        <taxon>Stylonematales</taxon>
        <taxon>Stylonemataceae</taxon>
        <taxon>Rhodosorus</taxon>
    </lineage>
</organism>
<dbReference type="SUPFAM" id="SSF52317">
    <property type="entry name" value="Class I glutamine amidotransferase-like"/>
    <property type="match status" value="1"/>
</dbReference>
<gene>
    <name evidence="2" type="ORF">RMAR00112_LOCUS14090</name>
</gene>
<dbReference type="EMBL" id="HBHW01018343">
    <property type="protein sequence ID" value="CAE0046113.1"/>
    <property type="molecule type" value="Transcribed_RNA"/>
</dbReference>
<dbReference type="InterPro" id="IPR017926">
    <property type="entry name" value="GATASE"/>
</dbReference>
<accession>A0A7S2ZNQ9</accession>
<dbReference type="PROSITE" id="PS51273">
    <property type="entry name" value="GATASE_TYPE_1"/>
    <property type="match status" value="1"/>
</dbReference>
<dbReference type="PANTHER" id="PTHR42695">
    <property type="entry name" value="GLUTAMINE AMIDOTRANSFERASE YLR126C-RELATED"/>
    <property type="match status" value="1"/>
</dbReference>
<reference evidence="2" key="1">
    <citation type="submission" date="2021-01" db="EMBL/GenBank/DDBJ databases">
        <authorList>
            <person name="Corre E."/>
            <person name="Pelletier E."/>
            <person name="Niang G."/>
            <person name="Scheremetjew M."/>
            <person name="Finn R."/>
            <person name="Kale V."/>
            <person name="Holt S."/>
            <person name="Cochrane G."/>
            <person name="Meng A."/>
            <person name="Brown T."/>
            <person name="Cohen L."/>
        </authorList>
    </citation>
    <scope>NUCLEOTIDE SEQUENCE</scope>
    <source>
        <strain evidence="2">CCMP 769</strain>
    </source>
</reference>
<dbReference type="Gene3D" id="3.40.50.880">
    <property type="match status" value="1"/>
</dbReference>
<evidence type="ECO:0000313" key="2">
    <source>
        <dbReference type="EMBL" id="CAE0046113.1"/>
    </source>
</evidence>
<evidence type="ECO:0000259" key="1">
    <source>
        <dbReference type="Pfam" id="PF00117"/>
    </source>
</evidence>
<dbReference type="InterPro" id="IPR044992">
    <property type="entry name" value="ChyE-like"/>
</dbReference>
<dbReference type="InterPro" id="IPR029062">
    <property type="entry name" value="Class_I_gatase-like"/>
</dbReference>
<proteinExistence type="predicted"/>
<sequence>MGSLGGSKFLVVDALGWTDAKDDLFATALSRIDPLDAGETYEVVKPKAGERVPETLEEVQQYDGIVISGSATSANDELEWIDKLSEMIKVIASQDKTRLVGICFGHQLVAKALGGSVLKQDKFILQPERIEPSSTLWTANVSDASQLLLESHGDQVSLAPPGAEV</sequence>
<dbReference type="AlphaFoldDB" id="A0A7S2ZNQ9"/>
<dbReference type="GO" id="GO:0005829">
    <property type="term" value="C:cytosol"/>
    <property type="evidence" value="ECO:0007669"/>
    <property type="project" value="TreeGrafter"/>
</dbReference>
<dbReference type="Pfam" id="PF00117">
    <property type="entry name" value="GATase"/>
    <property type="match status" value="1"/>
</dbReference>
<dbReference type="PANTHER" id="PTHR42695:SF5">
    <property type="entry name" value="GLUTAMINE AMIDOTRANSFERASE YLR126C-RELATED"/>
    <property type="match status" value="1"/>
</dbReference>